<proteinExistence type="predicted"/>
<sequence>MLVQFQEGSSEDLWNVLIWCSMPIPFDDCSAIPCDYIDYLYPTSAKNGSPRHINFWFYLFWYFGTFNALALFLITKVFSIYALNWYPKHLGAILTFILFWLISQAIGIAFYYISPIRDISVVWICLTFFTMSLPVITAFSIIRQKRMDQKSRYLVAVGSADQGMQYIRWLPTNLPNTKEPASYRRFLWFCIALSVALFALVGGAIYAYIFLSTLPHTSLDAIVYVYSWVGAIYVMDALTDWILYRKKLICQITVSRSICNCTIGIVSMAKIARSFYLRNLAENTSMLGFLCWFNILHFGPNRAAYPYFYMDDKDGSPYNHNRTFIAALIIWTTELTSSYITRFTFKKAFKHSVTNQAVQEFKKYPEMIVGFVLVMLHVLQNILFALIKLEFSNQNIP</sequence>
<keyword evidence="3" id="KW-1185">Reference proteome</keyword>
<evidence type="ECO:0000313" key="3">
    <source>
        <dbReference type="Proteomes" id="UP000009138"/>
    </source>
</evidence>
<feature type="transmembrane region" description="Helical" evidence="1">
    <location>
        <begin position="119"/>
        <end position="142"/>
    </location>
</feature>
<dbReference type="PANTHER" id="PTHR40467:SF1">
    <property type="match status" value="1"/>
</dbReference>
<dbReference type="eggNOG" id="ENOG502QV47">
    <property type="taxonomic scope" value="Eukaryota"/>
</dbReference>
<feature type="transmembrane region" description="Helical" evidence="1">
    <location>
        <begin position="221"/>
        <end position="243"/>
    </location>
</feature>
<dbReference type="GeneID" id="93616751"/>
<gene>
    <name evidence="2" type="ORF">RO3G_09785</name>
</gene>
<dbReference type="RefSeq" id="XP_067520471.1">
    <property type="nucleotide sequence ID" value="XM_067664370.1"/>
</dbReference>
<dbReference type="InParanoid" id="I1C9E5"/>
<keyword evidence="1" id="KW-0812">Transmembrane</keyword>
<dbReference type="OrthoDB" id="5541877at2759"/>
<feature type="transmembrane region" description="Helical" evidence="1">
    <location>
        <begin position="90"/>
        <end position="113"/>
    </location>
</feature>
<dbReference type="Proteomes" id="UP000009138">
    <property type="component" value="Unassembled WGS sequence"/>
</dbReference>
<evidence type="ECO:0000313" key="2">
    <source>
        <dbReference type="EMBL" id="EIE85075.1"/>
    </source>
</evidence>
<evidence type="ECO:0000256" key="1">
    <source>
        <dbReference type="SAM" id="Phobius"/>
    </source>
</evidence>
<dbReference type="EMBL" id="CH476738">
    <property type="protein sequence ID" value="EIE85075.1"/>
    <property type="molecule type" value="Genomic_DNA"/>
</dbReference>
<feature type="transmembrane region" description="Helical" evidence="1">
    <location>
        <begin position="324"/>
        <end position="345"/>
    </location>
</feature>
<dbReference type="OMA" id="WWSRYGL"/>
<dbReference type="AlphaFoldDB" id="I1C9E5"/>
<feature type="transmembrane region" description="Helical" evidence="1">
    <location>
        <begin position="280"/>
        <end position="299"/>
    </location>
</feature>
<protein>
    <submittedName>
        <fullName evidence="2">Uncharacterized protein</fullName>
    </submittedName>
</protein>
<dbReference type="PANTHER" id="PTHR40467">
    <property type="match status" value="1"/>
</dbReference>
<feature type="transmembrane region" description="Helical" evidence="1">
    <location>
        <begin position="186"/>
        <end position="209"/>
    </location>
</feature>
<organism evidence="2 3">
    <name type="scientific">Rhizopus delemar (strain RA 99-880 / ATCC MYA-4621 / FGSC 9543 / NRRL 43880)</name>
    <name type="common">Mucormycosis agent</name>
    <name type="synonym">Rhizopus arrhizus var. delemar</name>
    <dbReference type="NCBI Taxonomy" id="246409"/>
    <lineage>
        <taxon>Eukaryota</taxon>
        <taxon>Fungi</taxon>
        <taxon>Fungi incertae sedis</taxon>
        <taxon>Mucoromycota</taxon>
        <taxon>Mucoromycotina</taxon>
        <taxon>Mucoromycetes</taxon>
        <taxon>Mucorales</taxon>
        <taxon>Mucorineae</taxon>
        <taxon>Rhizopodaceae</taxon>
        <taxon>Rhizopus</taxon>
    </lineage>
</organism>
<reference evidence="2 3" key="1">
    <citation type="journal article" date="2009" name="PLoS Genet.">
        <title>Genomic analysis of the basal lineage fungus Rhizopus oryzae reveals a whole-genome duplication.</title>
        <authorList>
            <person name="Ma L.-J."/>
            <person name="Ibrahim A.S."/>
            <person name="Skory C."/>
            <person name="Grabherr M.G."/>
            <person name="Burger G."/>
            <person name="Butler M."/>
            <person name="Elias M."/>
            <person name="Idnurm A."/>
            <person name="Lang B.F."/>
            <person name="Sone T."/>
            <person name="Abe A."/>
            <person name="Calvo S.E."/>
            <person name="Corrochano L.M."/>
            <person name="Engels R."/>
            <person name="Fu J."/>
            <person name="Hansberg W."/>
            <person name="Kim J.-M."/>
            <person name="Kodira C.D."/>
            <person name="Koehrsen M.J."/>
            <person name="Liu B."/>
            <person name="Miranda-Saavedra D."/>
            <person name="O'Leary S."/>
            <person name="Ortiz-Castellanos L."/>
            <person name="Poulter R."/>
            <person name="Rodriguez-Romero J."/>
            <person name="Ruiz-Herrera J."/>
            <person name="Shen Y.-Q."/>
            <person name="Zeng Q."/>
            <person name="Galagan J."/>
            <person name="Birren B.W."/>
            <person name="Cuomo C.A."/>
            <person name="Wickes B.L."/>
        </authorList>
    </citation>
    <scope>NUCLEOTIDE SEQUENCE [LARGE SCALE GENOMIC DNA]</scope>
    <source>
        <strain evidence="3">RA 99-880 / ATCC MYA-4621 / FGSC 9543 / NRRL 43880</strain>
    </source>
</reference>
<accession>I1C9E5</accession>
<feature type="transmembrane region" description="Helical" evidence="1">
    <location>
        <begin position="55"/>
        <end position="78"/>
    </location>
</feature>
<keyword evidence="1" id="KW-1133">Transmembrane helix</keyword>
<feature type="transmembrane region" description="Helical" evidence="1">
    <location>
        <begin position="366"/>
        <end position="387"/>
    </location>
</feature>
<name>I1C9E5_RHIO9</name>
<keyword evidence="1" id="KW-0472">Membrane</keyword>
<dbReference type="InterPro" id="IPR039966">
    <property type="entry name" value="C553.12c"/>
</dbReference>
<dbReference type="VEuPathDB" id="FungiDB:RO3G_09785"/>